<organism evidence="3 4">
    <name type="scientific">Paraburkholderia guartelaensis</name>
    <dbReference type="NCBI Taxonomy" id="2546446"/>
    <lineage>
        <taxon>Bacteria</taxon>
        <taxon>Pseudomonadati</taxon>
        <taxon>Pseudomonadota</taxon>
        <taxon>Betaproteobacteria</taxon>
        <taxon>Burkholderiales</taxon>
        <taxon>Burkholderiaceae</taxon>
        <taxon>Paraburkholderia</taxon>
    </lineage>
</organism>
<dbReference type="InterPro" id="IPR016187">
    <property type="entry name" value="CTDL_fold"/>
</dbReference>
<feature type="signal peptide" evidence="1">
    <location>
        <begin position="1"/>
        <end position="21"/>
    </location>
</feature>
<name>A0A4R5LAF2_9BURK</name>
<evidence type="ECO:0000259" key="2">
    <source>
        <dbReference type="Pfam" id="PF03781"/>
    </source>
</evidence>
<dbReference type="AlphaFoldDB" id="A0A4R5LAF2"/>
<protein>
    <submittedName>
        <fullName evidence="3">Formylglycine-generating enzyme family protein</fullName>
    </submittedName>
</protein>
<feature type="domain" description="Sulfatase-modifying factor enzyme-like" evidence="2">
    <location>
        <begin position="25"/>
        <end position="256"/>
    </location>
</feature>
<dbReference type="Proteomes" id="UP000295606">
    <property type="component" value="Unassembled WGS sequence"/>
</dbReference>
<dbReference type="RefSeq" id="WP_133185917.1">
    <property type="nucleotide sequence ID" value="NZ_SMOD01000024.1"/>
</dbReference>
<gene>
    <name evidence="3" type="ORF">E1N52_27330</name>
</gene>
<dbReference type="InterPro" id="IPR005532">
    <property type="entry name" value="SUMF_dom"/>
</dbReference>
<evidence type="ECO:0000256" key="1">
    <source>
        <dbReference type="SAM" id="SignalP"/>
    </source>
</evidence>
<accession>A0A4R5LAF2</accession>
<dbReference type="PANTHER" id="PTHR23150">
    <property type="entry name" value="SULFATASE MODIFYING FACTOR 1, 2"/>
    <property type="match status" value="1"/>
</dbReference>
<dbReference type="PANTHER" id="PTHR23150:SF19">
    <property type="entry name" value="FORMYLGLYCINE-GENERATING ENZYME"/>
    <property type="match status" value="1"/>
</dbReference>
<evidence type="ECO:0000313" key="4">
    <source>
        <dbReference type="Proteomes" id="UP000295606"/>
    </source>
</evidence>
<dbReference type="SUPFAM" id="SSF56436">
    <property type="entry name" value="C-type lectin-like"/>
    <property type="match status" value="1"/>
</dbReference>
<evidence type="ECO:0000313" key="3">
    <source>
        <dbReference type="EMBL" id="TDG04892.1"/>
    </source>
</evidence>
<reference evidence="3 4" key="1">
    <citation type="submission" date="2019-03" db="EMBL/GenBank/DDBJ databases">
        <title>Paraburkholderia sp. isolated from native Mimosa gymnas in Guartela State Park, Brazil.</title>
        <authorList>
            <person name="Paulitsch F."/>
            <person name="Hungria M."/>
            <person name="Delamuta J.R.M."/>
            <person name="Ribeiro R.A."/>
            <person name="Dall'Agnol R."/>
            <person name="Silva J.S.B."/>
        </authorList>
    </citation>
    <scope>NUCLEOTIDE SEQUENCE [LARGE SCALE GENOMIC DNA]</scope>
    <source>
        <strain evidence="3 4">CNPSo 3008</strain>
    </source>
</reference>
<sequence>MRPRLLLLAAALSLAATCALADTRYIEVPGGSFRSAIKLADDTKDRLVVATFRVREKLVTNAEFLAFVRGESRWRRNRVATLFATPGYLSHWSGPLTLGPDAAPDEPVTGVSWFAARAYCASEQARLPKWIEWEYAAAADEKHRDARNDTVRQARLLANLMATFGSPRVTPVRQHANVYGLLDMHALTGEWVDDYAALFANTDTRNPGENSELGLCGGAALAFIDRTDYTLMMRVAALSALKPADSSRSVGFRCVKDMNIDNEVVPCSASASCSAHSY</sequence>
<dbReference type="InterPro" id="IPR042095">
    <property type="entry name" value="SUMF_sf"/>
</dbReference>
<keyword evidence="1" id="KW-0732">Signal</keyword>
<comment type="caution">
    <text evidence="3">The sequence shown here is derived from an EMBL/GenBank/DDBJ whole genome shotgun (WGS) entry which is preliminary data.</text>
</comment>
<dbReference type="EMBL" id="SMOD01000024">
    <property type="protein sequence ID" value="TDG04892.1"/>
    <property type="molecule type" value="Genomic_DNA"/>
</dbReference>
<dbReference type="GO" id="GO:0120147">
    <property type="term" value="F:formylglycine-generating oxidase activity"/>
    <property type="evidence" value="ECO:0007669"/>
    <property type="project" value="TreeGrafter"/>
</dbReference>
<dbReference type="Pfam" id="PF03781">
    <property type="entry name" value="FGE-sulfatase"/>
    <property type="match status" value="1"/>
</dbReference>
<proteinExistence type="predicted"/>
<dbReference type="Gene3D" id="3.90.1580.10">
    <property type="entry name" value="paralog of FGE (formylglycine-generating enzyme)"/>
    <property type="match status" value="1"/>
</dbReference>
<feature type="chain" id="PRO_5020351132" evidence="1">
    <location>
        <begin position="22"/>
        <end position="278"/>
    </location>
</feature>
<dbReference type="InterPro" id="IPR051043">
    <property type="entry name" value="Sulfatase_Mod_Factor_Kinase"/>
</dbReference>
<dbReference type="OrthoDB" id="9768004at2"/>